<gene>
    <name evidence="2" type="ORF">GOBAR_AA22540</name>
</gene>
<dbReference type="Gene3D" id="3.80.10.10">
    <property type="entry name" value="Ribonuclease Inhibitor"/>
    <property type="match status" value="1"/>
</dbReference>
<reference evidence="2 3" key="1">
    <citation type="submission" date="2015-01" db="EMBL/GenBank/DDBJ databases">
        <title>Genome of allotetraploid Gossypium barbadense reveals genomic plasticity and fiber elongation in cotton evolution.</title>
        <authorList>
            <person name="Chen X."/>
            <person name="Liu X."/>
            <person name="Zhao B."/>
            <person name="Zheng H."/>
            <person name="Hu Y."/>
            <person name="Lu G."/>
            <person name="Yang C."/>
            <person name="Chen J."/>
            <person name="Shan C."/>
            <person name="Zhang L."/>
            <person name="Zhou Y."/>
            <person name="Wang L."/>
            <person name="Guo W."/>
            <person name="Bai Y."/>
            <person name="Ruan J."/>
            <person name="Shangguan X."/>
            <person name="Mao Y."/>
            <person name="Jiang J."/>
            <person name="Zhu Y."/>
            <person name="Lei J."/>
            <person name="Kang H."/>
            <person name="Chen S."/>
            <person name="He X."/>
            <person name="Wang R."/>
            <person name="Wang Y."/>
            <person name="Chen J."/>
            <person name="Wang L."/>
            <person name="Yu S."/>
            <person name="Wang B."/>
            <person name="Wei J."/>
            <person name="Song S."/>
            <person name="Lu X."/>
            <person name="Gao Z."/>
            <person name="Gu W."/>
            <person name="Deng X."/>
            <person name="Ma D."/>
            <person name="Wang S."/>
            <person name="Liang W."/>
            <person name="Fang L."/>
            <person name="Cai C."/>
            <person name="Zhu X."/>
            <person name="Zhou B."/>
            <person name="Zhang Y."/>
            <person name="Chen Z."/>
            <person name="Xu S."/>
            <person name="Zhu R."/>
            <person name="Wang S."/>
            <person name="Zhang T."/>
            <person name="Zhao G."/>
        </authorList>
    </citation>
    <scope>NUCLEOTIDE SEQUENCE [LARGE SCALE GENOMIC DNA]</scope>
    <source>
        <strain evidence="3">cv. Xinhai21</strain>
        <tissue evidence="2">Leaf</tissue>
    </source>
</reference>
<proteinExistence type="predicted"/>
<dbReference type="Proteomes" id="UP000239757">
    <property type="component" value="Unassembled WGS sequence"/>
</dbReference>
<organism evidence="2 3">
    <name type="scientific">Gossypium barbadense</name>
    <name type="common">Sea Island cotton</name>
    <name type="synonym">Hibiscus barbadensis</name>
    <dbReference type="NCBI Taxonomy" id="3634"/>
    <lineage>
        <taxon>Eukaryota</taxon>
        <taxon>Viridiplantae</taxon>
        <taxon>Streptophyta</taxon>
        <taxon>Embryophyta</taxon>
        <taxon>Tracheophyta</taxon>
        <taxon>Spermatophyta</taxon>
        <taxon>Magnoliopsida</taxon>
        <taxon>eudicotyledons</taxon>
        <taxon>Gunneridae</taxon>
        <taxon>Pentapetalae</taxon>
        <taxon>rosids</taxon>
        <taxon>malvids</taxon>
        <taxon>Malvales</taxon>
        <taxon>Malvaceae</taxon>
        <taxon>Malvoideae</taxon>
        <taxon>Gossypium</taxon>
    </lineage>
</organism>
<name>A0A2P5X479_GOSBA</name>
<dbReference type="AlphaFoldDB" id="A0A2P5X479"/>
<evidence type="ECO:0000313" key="2">
    <source>
        <dbReference type="EMBL" id="PPR98121.1"/>
    </source>
</evidence>
<feature type="region of interest" description="Disordered" evidence="1">
    <location>
        <begin position="33"/>
        <end position="54"/>
    </location>
</feature>
<dbReference type="InterPro" id="IPR032675">
    <property type="entry name" value="LRR_dom_sf"/>
</dbReference>
<dbReference type="SUPFAM" id="SSF52075">
    <property type="entry name" value="Outer arm dynein light chain 1"/>
    <property type="match status" value="1"/>
</dbReference>
<evidence type="ECO:0000313" key="3">
    <source>
        <dbReference type="Proteomes" id="UP000239757"/>
    </source>
</evidence>
<accession>A0A2P5X479</accession>
<dbReference type="OrthoDB" id="1724017at2759"/>
<feature type="compositionally biased region" description="Low complexity" evidence="1">
    <location>
        <begin position="33"/>
        <end position="46"/>
    </location>
</feature>
<dbReference type="InterPro" id="IPR001611">
    <property type="entry name" value="Leu-rich_rpt"/>
</dbReference>
<dbReference type="EMBL" id="KZ665712">
    <property type="protein sequence ID" value="PPR98121.1"/>
    <property type="molecule type" value="Genomic_DNA"/>
</dbReference>
<dbReference type="Pfam" id="PF00560">
    <property type="entry name" value="LRR_1"/>
    <property type="match status" value="1"/>
</dbReference>
<protein>
    <submittedName>
        <fullName evidence="2">Uncharacterized protein</fullName>
    </submittedName>
</protein>
<sequence length="233" mass="25886">MSWGLGWKRPSEIFRLSLYYGYEESREDLDRTSSQLIGSCSSSSASLTPPQDQQEPGFKIDLDWVSGDDVDQVALRLQSQLMLALPSSQDTVAIELKETEENVVRVEMYVEKRREPLRAVTVVKATGSSQQSDGVGVLLRLLRSNLVPSVDADPVANDDHWKGITSLSLCGCGLTTLPVELTQLPILEKLYLDYNKLSQLPPELGDVKNLKVLRADCNMLLSVPGKNDLVFYI</sequence>
<evidence type="ECO:0000256" key="1">
    <source>
        <dbReference type="SAM" id="MobiDB-lite"/>
    </source>
</evidence>